<evidence type="ECO:0000313" key="2">
    <source>
        <dbReference type="Proteomes" id="UP000221165"/>
    </source>
</evidence>
<accession>A0A2C6KM83</accession>
<protein>
    <submittedName>
        <fullName evidence="1">Uncharacterized protein</fullName>
    </submittedName>
</protein>
<dbReference type="AlphaFoldDB" id="A0A2C6KM83"/>
<dbReference type="VEuPathDB" id="ToxoDB:CSUI_008682"/>
<gene>
    <name evidence="1" type="ORF">CSUI_008682</name>
</gene>
<reference evidence="1 2" key="1">
    <citation type="journal article" date="2017" name="Int. J. Parasitol.">
        <title>The genome of the protozoan parasite Cystoisospora suis and a reverse vaccinology approach to identify vaccine candidates.</title>
        <authorList>
            <person name="Palmieri N."/>
            <person name="Shrestha A."/>
            <person name="Ruttkowski B."/>
            <person name="Beck T."/>
            <person name="Vogl C."/>
            <person name="Tomley F."/>
            <person name="Blake D.P."/>
            <person name="Joachim A."/>
        </authorList>
    </citation>
    <scope>NUCLEOTIDE SEQUENCE [LARGE SCALE GENOMIC DNA]</scope>
    <source>
        <strain evidence="1 2">Wien I</strain>
    </source>
</reference>
<dbReference type="Proteomes" id="UP000221165">
    <property type="component" value="Unassembled WGS sequence"/>
</dbReference>
<keyword evidence="2" id="KW-1185">Reference proteome</keyword>
<name>A0A2C6KM83_9APIC</name>
<comment type="caution">
    <text evidence="1">The sequence shown here is derived from an EMBL/GenBank/DDBJ whole genome shotgun (WGS) entry which is preliminary data.</text>
</comment>
<feature type="non-terminal residue" evidence="1">
    <location>
        <position position="1"/>
    </location>
</feature>
<sequence>VTTCVQCQKNKPKCTKPSGLLQPL</sequence>
<evidence type="ECO:0000313" key="1">
    <source>
        <dbReference type="EMBL" id="PHJ17496.1"/>
    </source>
</evidence>
<organism evidence="1 2">
    <name type="scientific">Cystoisospora suis</name>
    <dbReference type="NCBI Taxonomy" id="483139"/>
    <lineage>
        <taxon>Eukaryota</taxon>
        <taxon>Sar</taxon>
        <taxon>Alveolata</taxon>
        <taxon>Apicomplexa</taxon>
        <taxon>Conoidasida</taxon>
        <taxon>Coccidia</taxon>
        <taxon>Eucoccidiorida</taxon>
        <taxon>Eimeriorina</taxon>
        <taxon>Sarcocystidae</taxon>
        <taxon>Cystoisospora</taxon>
    </lineage>
</organism>
<dbReference type="EMBL" id="MIGC01004918">
    <property type="protein sequence ID" value="PHJ17496.1"/>
    <property type="molecule type" value="Genomic_DNA"/>
</dbReference>
<proteinExistence type="predicted"/>
<feature type="non-terminal residue" evidence="1">
    <location>
        <position position="24"/>
    </location>
</feature>